<reference evidence="3" key="1">
    <citation type="submission" date="2017-02" db="EMBL/GenBank/DDBJ databases">
        <authorList>
            <person name="Varghese N."/>
            <person name="Submissions S."/>
        </authorList>
    </citation>
    <scope>NUCLEOTIDE SEQUENCE [LARGE SCALE GENOMIC DNA]</scope>
    <source>
        <strain evidence="3">DSM 23966</strain>
    </source>
</reference>
<dbReference type="InterPro" id="IPR029767">
    <property type="entry name" value="WecB-like"/>
</dbReference>
<dbReference type="AlphaFoldDB" id="A0A1T4Y1L2"/>
<dbReference type="InterPro" id="IPR003331">
    <property type="entry name" value="UDP_GlcNAc_Epimerase_2_dom"/>
</dbReference>
<dbReference type="Pfam" id="PF02350">
    <property type="entry name" value="Epimerase_2"/>
    <property type="match status" value="1"/>
</dbReference>
<protein>
    <submittedName>
        <fullName evidence="2">UDP-N-acetylglucosamine 2-epimerase (Non-hydrolysing)</fullName>
    </submittedName>
</protein>
<name>A0A1T4Y1L2_9BACL</name>
<dbReference type="GO" id="GO:0004553">
    <property type="term" value="F:hydrolase activity, hydrolyzing O-glycosyl compounds"/>
    <property type="evidence" value="ECO:0007669"/>
    <property type="project" value="InterPro"/>
</dbReference>
<feature type="domain" description="UDP-N-acetylglucosamine 2-epimerase" evidence="1">
    <location>
        <begin position="26"/>
        <end position="363"/>
    </location>
</feature>
<accession>A0A1T4Y1L2</accession>
<dbReference type="NCBIfam" id="TIGR03568">
    <property type="entry name" value="NeuC_NnaA"/>
    <property type="match status" value="1"/>
</dbReference>
<evidence type="ECO:0000313" key="2">
    <source>
        <dbReference type="EMBL" id="SKA95679.1"/>
    </source>
</evidence>
<dbReference type="RefSeq" id="WP_078817266.1">
    <property type="nucleotide sequence ID" value="NZ_FUYJ01000002.1"/>
</dbReference>
<dbReference type="PANTHER" id="PTHR43174:SF3">
    <property type="entry name" value="UDP-N-ACETYLGLUCOSAMINE 2-EPIMERASE"/>
    <property type="match status" value="1"/>
</dbReference>
<evidence type="ECO:0000259" key="1">
    <source>
        <dbReference type="Pfam" id="PF02350"/>
    </source>
</evidence>
<dbReference type="EMBL" id="FUYJ01000002">
    <property type="protein sequence ID" value="SKA95679.1"/>
    <property type="molecule type" value="Genomic_DNA"/>
</dbReference>
<sequence length="378" mass="42198">MSVNRKKVCVVTGTRAEYGLLYWLMKEIQDDHELDMQLIVTGMHLSPEFGLTYEQIEEDGFVVNEKIEMLLSSDTSVGVIKSIGLATIGFAEALERLQPDMVMVLGDRFEILSAAQSALIHNIPIIHLHGGELTYGAYDDAIRHSVTKMATWHFVSTEIHRKRVIQMGENPDRVWNVGALGIEGILKASLLDKVELYKELSISSTKPFFLITFHPETNGCINGITPLLNVLNNFNEFNLLFTKSNADNGGRKINKLIEDFIAERSNAYLFDSLGQLKYLSAAKHAAAVIGNSSSGLIEVPYLNTPTVNCGERQSGRERPSSVIQAELNEESIYRAIQEAINYSGSYETIFGDGQVSEKIVSEIKSFPKEPIRKEFFDL</sequence>
<dbReference type="PANTHER" id="PTHR43174">
    <property type="entry name" value="UDP-N-ACETYLGLUCOSAMINE 2-EPIMERASE"/>
    <property type="match status" value="1"/>
</dbReference>
<dbReference type="Gene3D" id="3.40.50.2000">
    <property type="entry name" value="Glycogen Phosphorylase B"/>
    <property type="match status" value="2"/>
</dbReference>
<dbReference type="CDD" id="cd03786">
    <property type="entry name" value="GTB_UDP-GlcNAc_2-Epimerase"/>
    <property type="match status" value="1"/>
</dbReference>
<dbReference type="Proteomes" id="UP000190042">
    <property type="component" value="Unassembled WGS sequence"/>
</dbReference>
<dbReference type="InterPro" id="IPR020004">
    <property type="entry name" value="UDP-GlcNAc_Epase"/>
</dbReference>
<keyword evidence="3" id="KW-1185">Reference proteome</keyword>
<proteinExistence type="predicted"/>
<evidence type="ECO:0000313" key="3">
    <source>
        <dbReference type="Proteomes" id="UP000190042"/>
    </source>
</evidence>
<organism evidence="2 3">
    <name type="scientific">Sporosarcina newyorkensis</name>
    <dbReference type="NCBI Taxonomy" id="759851"/>
    <lineage>
        <taxon>Bacteria</taxon>
        <taxon>Bacillati</taxon>
        <taxon>Bacillota</taxon>
        <taxon>Bacilli</taxon>
        <taxon>Bacillales</taxon>
        <taxon>Caryophanaceae</taxon>
        <taxon>Sporosarcina</taxon>
    </lineage>
</organism>
<gene>
    <name evidence="2" type="ORF">SAMN04244570_1687</name>
</gene>
<dbReference type="SUPFAM" id="SSF53756">
    <property type="entry name" value="UDP-Glycosyltransferase/glycogen phosphorylase"/>
    <property type="match status" value="1"/>
</dbReference>
<dbReference type="GO" id="GO:0006047">
    <property type="term" value="P:UDP-N-acetylglucosamine metabolic process"/>
    <property type="evidence" value="ECO:0007669"/>
    <property type="project" value="InterPro"/>
</dbReference>